<dbReference type="AlphaFoldDB" id="A0A0H5NI62"/>
<dbReference type="RefSeq" id="WP_159005366.1">
    <property type="nucleotide sequence ID" value="NZ_CP031418.1"/>
</dbReference>
<evidence type="ECO:0000313" key="2">
    <source>
        <dbReference type="Proteomes" id="UP000057820"/>
    </source>
</evidence>
<reference evidence="2" key="1">
    <citation type="submission" date="2015-03" db="EMBL/GenBank/DDBJ databases">
        <authorList>
            <consortium name="Pathogen Informatics"/>
        </authorList>
    </citation>
    <scope>NUCLEOTIDE SEQUENCE [LARGE SCALE GENOMIC DNA]</scope>
    <source>
        <strain evidence="2">NCTC11134</strain>
    </source>
</reference>
<dbReference type="KEGG" id="nfr:ERS450000_01185"/>
<evidence type="ECO:0000313" key="1">
    <source>
        <dbReference type="EMBL" id="CRY75158.1"/>
    </source>
</evidence>
<gene>
    <name evidence="1" type="ORF">ERS450000_01185</name>
</gene>
<name>A0A0H5NI62_NOCFR</name>
<dbReference type="EMBL" id="LN868938">
    <property type="protein sequence ID" value="CRY75158.1"/>
    <property type="molecule type" value="Genomic_DNA"/>
</dbReference>
<sequence>MDDANPFAAELEDILDRVGGLTGEIECEWHHFVTWEITHQLPVGPWGQSCEIRR</sequence>
<accession>A0A0H5NI62</accession>
<proteinExistence type="predicted"/>
<protein>
    <submittedName>
        <fullName evidence="1">Uncharacterized protein</fullName>
    </submittedName>
</protein>
<organism evidence="1 2">
    <name type="scientific">Nocardia farcinica</name>
    <dbReference type="NCBI Taxonomy" id="37329"/>
    <lineage>
        <taxon>Bacteria</taxon>
        <taxon>Bacillati</taxon>
        <taxon>Actinomycetota</taxon>
        <taxon>Actinomycetes</taxon>
        <taxon>Mycobacteriales</taxon>
        <taxon>Nocardiaceae</taxon>
        <taxon>Nocardia</taxon>
    </lineage>
</organism>
<dbReference type="Proteomes" id="UP000057820">
    <property type="component" value="Chromosome 1"/>
</dbReference>